<keyword evidence="3" id="KW-0812">Transmembrane</keyword>
<dbReference type="InterPro" id="IPR019421">
    <property type="entry name" value="7TM_GPCR_serpentine_rcpt_Srd"/>
</dbReference>
<reference evidence="6" key="2">
    <citation type="submission" date="2022-06" db="UniProtKB">
        <authorList>
            <consortium name="EnsemblMetazoa"/>
        </authorList>
    </citation>
    <scope>IDENTIFICATION</scope>
    <source>
        <strain evidence="6">PS312</strain>
    </source>
</reference>
<sequence length="306" mass="33956">MKIQTIADLAAALSILTTLQRTIPCEWSFVFISYGPCSVWGGSACFSLYVMMITAYNVSFTNVMVCMGARYWFLRFGSISRTRIIVPCILRTLLTRIDDSEAERMLHRHFNYSTEYLIVTGTNNMQTTSMFIGCSCTFFAPFPVMLCIWIYRAKMLSLLNEKKRNMSTSTRLLHQQFVASNEMPAFFSPIIVITRVGHYKKLDSPCTHIDPVVVVLGEVVEAVDVDVIEVAVVEIVLVMHKMVVVDGPPVVVIVEVEVDGATQAPINISVIFPGHGNGRPLSAPTRIHAPVVALNASATHLNGLSY</sequence>
<dbReference type="EnsemblMetazoa" id="PPA45571.1">
    <property type="protein sequence ID" value="PPA45571.1"/>
    <property type="gene ID" value="WBGene00283940"/>
</dbReference>
<dbReference type="Pfam" id="PF10317">
    <property type="entry name" value="7TM_GPCR_Srd"/>
    <property type="match status" value="1"/>
</dbReference>
<dbReference type="PANTHER" id="PTHR22945">
    <property type="entry name" value="SERPENTINE RECEPTOR, CLASS D DELTA"/>
    <property type="match status" value="1"/>
</dbReference>
<dbReference type="InterPro" id="IPR050920">
    <property type="entry name" value="Nematode_rcpt-like_delta"/>
</dbReference>
<evidence type="ECO:0000313" key="6">
    <source>
        <dbReference type="EnsemblMetazoa" id="PPA45571.1"/>
    </source>
</evidence>
<evidence type="ECO:0000313" key="7">
    <source>
        <dbReference type="Proteomes" id="UP000005239"/>
    </source>
</evidence>
<evidence type="ECO:0000256" key="4">
    <source>
        <dbReference type="ARBA" id="ARBA00022989"/>
    </source>
</evidence>
<dbReference type="GO" id="GO:0016020">
    <property type="term" value="C:membrane"/>
    <property type="evidence" value="ECO:0007669"/>
    <property type="project" value="UniProtKB-SubCell"/>
</dbReference>
<gene>
    <name evidence="6" type="primary">WBGene00283940</name>
</gene>
<name>A0A2A6C2V8_PRIPA</name>
<proteinExistence type="inferred from homology"/>
<dbReference type="AlphaFoldDB" id="A0A2A6C2V8"/>
<dbReference type="PANTHER" id="PTHR22945:SF40">
    <property type="entry name" value="SERPENTINE RECEPTOR, CLASS D (DELTA)-RELATED"/>
    <property type="match status" value="1"/>
</dbReference>
<organism evidence="6 7">
    <name type="scientific">Pristionchus pacificus</name>
    <name type="common">Parasitic nematode worm</name>
    <dbReference type="NCBI Taxonomy" id="54126"/>
    <lineage>
        <taxon>Eukaryota</taxon>
        <taxon>Metazoa</taxon>
        <taxon>Ecdysozoa</taxon>
        <taxon>Nematoda</taxon>
        <taxon>Chromadorea</taxon>
        <taxon>Rhabditida</taxon>
        <taxon>Rhabditina</taxon>
        <taxon>Diplogasteromorpha</taxon>
        <taxon>Diplogasteroidea</taxon>
        <taxon>Neodiplogasteridae</taxon>
        <taxon>Pristionchus</taxon>
    </lineage>
</organism>
<comment type="similarity">
    <text evidence="2">Belongs to the nematode receptor-like protein srd family.</text>
</comment>
<accession>A0A2A6C2V8</accession>
<keyword evidence="4" id="KW-1133">Transmembrane helix</keyword>
<protein>
    <submittedName>
        <fullName evidence="6">G protein-coupled receptor</fullName>
    </submittedName>
</protein>
<reference evidence="7" key="1">
    <citation type="journal article" date="2008" name="Nat. Genet.">
        <title>The Pristionchus pacificus genome provides a unique perspective on nematode lifestyle and parasitism.</title>
        <authorList>
            <person name="Dieterich C."/>
            <person name="Clifton S.W."/>
            <person name="Schuster L.N."/>
            <person name="Chinwalla A."/>
            <person name="Delehaunty K."/>
            <person name="Dinkelacker I."/>
            <person name="Fulton L."/>
            <person name="Fulton R."/>
            <person name="Godfrey J."/>
            <person name="Minx P."/>
            <person name="Mitreva M."/>
            <person name="Roeseler W."/>
            <person name="Tian H."/>
            <person name="Witte H."/>
            <person name="Yang S.P."/>
            <person name="Wilson R.K."/>
            <person name="Sommer R.J."/>
        </authorList>
    </citation>
    <scope>NUCLEOTIDE SEQUENCE [LARGE SCALE GENOMIC DNA]</scope>
    <source>
        <strain evidence="7">PS312</strain>
    </source>
</reference>
<dbReference type="Proteomes" id="UP000005239">
    <property type="component" value="Unassembled WGS sequence"/>
</dbReference>
<evidence type="ECO:0000256" key="5">
    <source>
        <dbReference type="ARBA" id="ARBA00023136"/>
    </source>
</evidence>
<evidence type="ECO:0000256" key="2">
    <source>
        <dbReference type="ARBA" id="ARBA00009166"/>
    </source>
</evidence>
<evidence type="ECO:0000256" key="3">
    <source>
        <dbReference type="ARBA" id="ARBA00022692"/>
    </source>
</evidence>
<accession>A0A8R1V0T5</accession>
<keyword evidence="5" id="KW-0472">Membrane</keyword>
<comment type="subcellular location">
    <subcellularLocation>
        <location evidence="1">Membrane</location>
        <topology evidence="1">Multi-pass membrane protein</topology>
    </subcellularLocation>
</comment>
<keyword evidence="7" id="KW-1185">Reference proteome</keyword>
<evidence type="ECO:0000256" key="1">
    <source>
        <dbReference type="ARBA" id="ARBA00004141"/>
    </source>
</evidence>